<dbReference type="AlphaFoldDB" id="A0A1E5LJ42"/>
<evidence type="ECO:0000313" key="1">
    <source>
        <dbReference type="EMBL" id="OEH94113.1"/>
    </source>
</evidence>
<keyword evidence="2" id="KW-1185">Reference proteome</keyword>
<dbReference type="Proteomes" id="UP000095209">
    <property type="component" value="Unassembled WGS sequence"/>
</dbReference>
<comment type="caution">
    <text evidence="1">The sequence shown here is derived from an EMBL/GenBank/DDBJ whole genome shotgun (WGS) entry which is preliminary data.</text>
</comment>
<name>A0A1E5LJ42_9BACI</name>
<sequence length="79" mass="9153">MKSYEIIVKKDGQTIEELESQGVLLTTQNEYDEIAYQTFGNFDTEAIYDNSVVALRRTYEMYVQNGFSNKKIAMFLNGH</sequence>
<dbReference type="RefSeq" id="WP_069715882.1">
    <property type="nucleotide sequence ID" value="NZ_MJEH01000005.1"/>
</dbReference>
<organism evidence="1 2">
    <name type="scientific">Bacillus solimangrovi</name>
    <dbReference type="NCBI Taxonomy" id="1305675"/>
    <lineage>
        <taxon>Bacteria</taxon>
        <taxon>Bacillati</taxon>
        <taxon>Bacillota</taxon>
        <taxon>Bacilli</taxon>
        <taxon>Bacillales</taxon>
        <taxon>Bacillaceae</taxon>
        <taxon>Bacillus</taxon>
    </lineage>
</organism>
<dbReference type="EMBL" id="MJEH01000005">
    <property type="protein sequence ID" value="OEH94113.1"/>
    <property type="molecule type" value="Genomic_DNA"/>
</dbReference>
<accession>A0A1E5LJ42</accession>
<reference evidence="1 2" key="1">
    <citation type="submission" date="2016-08" db="EMBL/GenBank/DDBJ databases">
        <title>Genome of Bacillus solimangrovi GH2-4.</title>
        <authorList>
            <person name="Lim S."/>
            <person name="Kim B.-C."/>
        </authorList>
    </citation>
    <scope>NUCLEOTIDE SEQUENCE [LARGE SCALE GENOMIC DNA]</scope>
    <source>
        <strain evidence="1 2">GH2-4</strain>
    </source>
</reference>
<proteinExistence type="predicted"/>
<evidence type="ECO:0000313" key="2">
    <source>
        <dbReference type="Proteomes" id="UP000095209"/>
    </source>
</evidence>
<gene>
    <name evidence="1" type="ORF">BFG57_09710</name>
</gene>
<protein>
    <submittedName>
        <fullName evidence="1">Uncharacterized protein</fullName>
    </submittedName>
</protein>